<dbReference type="GO" id="GO:0005524">
    <property type="term" value="F:ATP binding"/>
    <property type="evidence" value="ECO:0007669"/>
    <property type="project" value="UniProtKB-UniRule"/>
</dbReference>
<keyword evidence="8 19" id="KW-0694">RNA-binding</keyword>
<comment type="catalytic activity">
    <reaction evidence="10 19">
        <text>[ThiI sulfur-carrier protein]-S-sulfanyl-L-cysteine + a uridine in tRNA + 2 reduced [2Fe-2S]-[ferredoxin] + ATP + H(+) = [ThiI sulfur-carrier protein]-L-cysteine + a 4-thiouridine in tRNA + 2 oxidized [2Fe-2S]-[ferredoxin] + AMP + diphosphate</text>
        <dbReference type="Rhea" id="RHEA:24176"/>
        <dbReference type="Rhea" id="RHEA-COMP:10000"/>
        <dbReference type="Rhea" id="RHEA-COMP:10001"/>
        <dbReference type="Rhea" id="RHEA-COMP:13337"/>
        <dbReference type="Rhea" id="RHEA-COMP:13338"/>
        <dbReference type="Rhea" id="RHEA-COMP:13339"/>
        <dbReference type="Rhea" id="RHEA-COMP:13340"/>
        <dbReference type="ChEBI" id="CHEBI:15378"/>
        <dbReference type="ChEBI" id="CHEBI:29950"/>
        <dbReference type="ChEBI" id="CHEBI:30616"/>
        <dbReference type="ChEBI" id="CHEBI:33019"/>
        <dbReference type="ChEBI" id="CHEBI:33737"/>
        <dbReference type="ChEBI" id="CHEBI:33738"/>
        <dbReference type="ChEBI" id="CHEBI:61963"/>
        <dbReference type="ChEBI" id="CHEBI:65315"/>
        <dbReference type="ChEBI" id="CHEBI:136798"/>
        <dbReference type="ChEBI" id="CHEBI:456215"/>
        <dbReference type="EC" id="2.8.1.4"/>
    </reaction>
</comment>
<dbReference type="GO" id="GO:0009229">
    <property type="term" value="P:thiamine diphosphate biosynthetic process"/>
    <property type="evidence" value="ECO:0007669"/>
    <property type="project" value="UniProtKB-UniRule"/>
</dbReference>
<evidence type="ECO:0000313" key="22">
    <source>
        <dbReference type="Proteomes" id="UP000656077"/>
    </source>
</evidence>
<proteinExistence type="inferred from homology"/>
<evidence type="ECO:0000256" key="16">
    <source>
        <dbReference type="ARBA" id="ARBA00075337"/>
    </source>
</evidence>
<evidence type="ECO:0000256" key="12">
    <source>
        <dbReference type="ARBA" id="ARBA00058382"/>
    </source>
</evidence>
<dbReference type="GO" id="GO:0009228">
    <property type="term" value="P:thiamine biosynthetic process"/>
    <property type="evidence" value="ECO:0007669"/>
    <property type="project" value="UniProtKB-KW"/>
</dbReference>
<dbReference type="InterPro" id="IPR020536">
    <property type="entry name" value="ThiI_AANH"/>
</dbReference>
<dbReference type="HAMAP" id="MF_00021">
    <property type="entry name" value="ThiI"/>
    <property type="match status" value="1"/>
</dbReference>
<keyword evidence="7 19" id="KW-0067">ATP-binding</keyword>
<dbReference type="InterPro" id="IPR014729">
    <property type="entry name" value="Rossmann-like_a/b/a_fold"/>
</dbReference>
<dbReference type="GO" id="GO:0000049">
    <property type="term" value="F:tRNA binding"/>
    <property type="evidence" value="ECO:0007669"/>
    <property type="project" value="UniProtKB-UniRule"/>
</dbReference>
<evidence type="ECO:0000256" key="13">
    <source>
        <dbReference type="ARBA" id="ARBA00061472"/>
    </source>
</evidence>
<evidence type="ECO:0000256" key="18">
    <source>
        <dbReference type="ARBA" id="ARBA00080570"/>
    </source>
</evidence>
<organism evidence="21 22">
    <name type="scientific">Clostridium chromiireducens</name>
    <dbReference type="NCBI Taxonomy" id="225345"/>
    <lineage>
        <taxon>Bacteria</taxon>
        <taxon>Bacillati</taxon>
        <taxon>Bacillota</taxon>
        <taxon>Clostridia</taxon>
        <taxon>Eubacteriales</taxon>
        <taxon>Clostridiaceae</taxon>
        <taxon>Clostridium</taxon>
    </lineage>
</organism>
<dbReference type="NCBIfam" id="TIGR00342">
    <property type="entry name" value="tRNA uracil 4-sulfurtransferase ThiI"/>
    <property type="match status" value="1"/>
</dbReference>
<comment type="pathway">
    <text evidence="2 19">Cofactor biosynthesis; thiamine diphosphate biosynthesis.</text>
</comment>
<evidence type="ECO:0000256" key="4">
    <source>
        <dbReference type="ARBA" id="ARBA00022555"/>
    </source>
</evidence>
<evidence type="ECO:0000256" key="15">
    <source>
        <dbReference type="ARBA" id="ARBA00071867"/>
    </source>
</evidence>
<dbReference type="InterPro" id="IPR050102">
    <property type="entry name" value="tRNA_sulfurtransferase_ThiI"/>
</dbReference>
<keyword evidence="5 19" id="KW-0808">Transferase</keyword>
<evidence type="ECO:0000256" key="14">
    <source>
        <dbReference type="ARBA" id="ARBA00066827"/>
    </source>
</evidence>
<dbReference type="PROSITE" id="PS51165">
    <property type="entry name" value="THUMP"/>
    <property type="match status" value="1"/>
</dbReference>
<evidence type="ECO:0000256" key="19">
    <source>
        <dbReference type="HAMAP-Rule" id="MF_00021"/>
    </source>
</evidence>
<evidence type="ECO:0000256" key="1">
    <source>
        <dbReference type="ARBA" id="ARBA00004496"/>
    </source>
</evidence>
<feature type="binding site" evidence="19">
    <location>
        <begin position="181"/>
        <end position="182"/>
    </location>
    <ligand>
        <name>ATP</name>
        <dbReference type="ChEBI" id="CHEBI:30616"/>
    </ligand>
</feature>
<evidence type="ECO:0000256" key="17">
    <source>
        <dbReference type="ARBA" id="ARBA00077849"/>
    </source>
</evidence>
<dbReference type="CDD" id="cd11716">
    <property type="entry name" value="THUMP_ThiI"/>
    <property type="match status" value="1"/>
</dbReference>
<dbReference type="FunFam" id="3.40.50.620:FF:000053">
    <property type="entry name" value="Probable tRNA sulfurtransferase"/>
    <property type="match status" value="1"/>
</dbReference>
<evidence type="ECO:0000256" key="5">
    <source>
        <dbReference type="ARBA" id="ARBA00022679"/>
    </source>
</evidence>
<name>A0A964RIK8_9CLOT</name>
<evidence type="ECO:0000256" key="9">
    <source>
        <dbReference type="ARBA" id="ARBA00022977"/>
    </source>
</evidence>
<dbReference type="GO" id="GO:0004810">
    <property type="term" value="F:CCA tRNA nucleotidyltransferase activity"/>
    <property type="evidence" value="ECO:0007669"/>
    <property type="project" value="InterPro"/>
</dbReference>
<dbReference type="InterPro" id="IPR004114">
    <property type="entry name" value="THUMP_dom"/>
</dbReference>
<keyword evidence="4 19" id="KW-0820">tRNA-binding</keyword>
<keyword evidence="3 19" id="KW-0963">Cytoplasm</keyword>
<dbReference type="Pfam" id="PF02926">
    <property type="entry name" value="THUMP"/>
    <property type="match status" value="1"/>
</dbReference>
<keyword evidence="6 19" id="KW-0547">Nucleotide-binding</keyword>
<dbReference type="SUPFAM" id="SSF52402">
    <property type="entry name" value="Adenine nucleotide alpha hydrolases-like"/>
    <property type="match status" value="1"/>
</dbReference>
<dbReference type="CDD" id="cd01712">
    <property type="entry name" value="PPase_ThiI"/>
    <property type="match status" value="1"/>
</dbReference>
<dbReference type="GO" id="GO:0002937">
    <property type="term" value="P:tRNA 4-thiouridine biosynthesis"/>
    <property type="evidence" value="ECO:0007669"/>
    <property type="project" value="TreeGrafter"/>
</dbReference>
<accession>A0A964RIK8</accession>
<dbReference type="Proteomes" id="UP000656077">
    <property type="component" value="Unassembled WGS sequence"/>
</dbReference>
<dbReference type="SUPFAM" id="SSF143437">
    <property type="entry name" value="THUMP domain-like"/>
    <property type="match status" value="1"/>
</dbReference>
<dbReference type="GO" id="GO:0052837">
    <property type="term" value="P:thiazole biosynthetic process"/>
    <property type="evidence" value="ECO:0007669"/>
    <property type="project" value="TreeGrafter"/>
</dbReference>
<dbReference type="SMART" id="SM00981">
    <property type="entry name" value="THUMP"/>
    <property type="match status" value="1"/>
</dbReference>
<dbReference type="EC" id="2.8.1.4" evidence="14 19"/>
<dbReference type="Pfam" id="PF02568">
    <property type="entry name" value="ThiI"/>
    <property type="match status" value="1"/>
</dbReference>
<evidence type="ECO:0000256" key="10">
    <source>
        <dbReference type="ARBA" id="ARBA00050570"/>
    </source>
</evidence>
<dbReference type="Gene3D" id="3.40.50.620">
    <property type="entry name" value="HUPs"/>
    <property type="match status" value="1"/>
</dbReference>
<evidence type="ECO:0000259" key="20">
    <source>
        <dbReference type="PROSITE" id="PS51165"/>
    </source>
</evidence>
<dbReference type="GO" id="GO:0005829">
    <property type="term" value="C:cytosol"/>
    <property type="evidence" value="ECO:0007669"/>
    <property type="project" value="TreeGrafter"/>
</dbReference>
<comment type="caution">
    <text evidence="21">The sequence shown here is derived from an EMBL/GenBank/DDBJ whole genome shotgun (WGS) entry which is preliminary data.</text>
</comment>
<comment type="catalytic activity">
    <reaction evidence="11 19">
        <text>[ThiS sulfur-carrier protein]-C-terminal Gly-Gly-AMP + S-sulfanyl-L-cysteinyl-[cysteine desulfurase] + AH2 = [ThiS sulfur-carrier protein]-C-terminal-Gly-aminoethanethioate + L-cysteinyl-[cysteine desulfurase] + A + AMP + 2 H(+)</text>
        <dbReference type="Rhea" id="RHEA:43340"/>
        <dbReference type="Rhea" id="RHEA-COMP:12157"/>
        <dbReference type="Rhea" id="RHEA-COMP:12158"/>
        <dbReference type="Rhea" id="RHEA-COMP:12910"/>
        <dbReference type="Rhea" id="RHEA-COMP:19908"/>
        <dbReference type="ChEBI" id="CHEBI:13193"/>
        <dbReference type="ChEBI" id="CHEBI:15378"/>
        <dbReference type="ChEBI" id="CHEBI:17499"/>
        <dbReference type="ChEBI" id="CHEBI:29950"/>
        <dbReference type="ChEBI" id="CHEBI:61963"/>
        <dbReference type="ChEBI" id="CHEBI:90618"/>
        <dbReference type="ChEBI" id="CHEBI:232372"/>
        <dbReference type="ChEBI" id="CHEBI:456215"/>
    </reaction>
</comment>
<feature type="binding site" evidence="19">
    <location>
        <position position="263"/>
    </location>
    <ligand>
        <name>ATP</name>
        <dbReference type="ChEBI" id="CHEBI:30616"/>
    </ligand>
</feature>
<feature type="domain" description="THUMP" evidence="20">
    <location>
        <begin position="57"/>
        <end position="161"/>
    </location>
</feature>
<evidence type="ECO:0000256" key="6">
    <source>
        <dbReference type="ARBA" id="ARBA00022741"/>
    </source>
</evidence>
<dbReference type="InterPro" id="IPR049962">
    <property type="entry name" value="THUMP_ThiI"/>
</dbReference>
<comment type="subcellular location">
    <subcellularLocation>
        <location evidence="1 19">Cytoplasm</location>
    </subcellularLocation>
</comment>
<feature type="binding site" evidence="19">
    <location>
        <position position="285"/>
    </location>
    <ligand>
        <name>ATP</name>
        <dbReference type="ChEBI" id="CHEBI:30616"/>
    </ligand>
</feature>
<dbReference type="EMBL" id="WSRQ01000001">
    <property type="protein sequence ID" value="MVX62201.1"/>
    <property type="molecule type" value="Genomic_DNA"/>
</dbReference>
<evidence type="ECO:0000256" key="2">
    <source>
        <dbReference type="ARBA" id="ARBA00004948"/>
    </source>
</evidence>
<dbReference type="GO" id="GO:0140741">
    <property type="term" value="F:tRNA-uracil-4 sulfurtransferase activity"/>
    <property type="evidence" value="ECO:0007669"/>
    <property type="project" value="UniProtKB-EC"/>
</dbReference>
<dbReference type="InterPro" id="IPR054173">
    <property type="entry name" value="ThiI_fer"/>
</dbReference>
<dbReference type="AlphaFoldDB" id="A0A964RIK8"/>
<feature type="binding site" evidence="19">
    <location>
        <begin position="206"/>
        <end position="207"/>
    </location>
    <ligand>
        <name>ATP</name>
        <dbReference type="ChEBI" id="CHEBI:30616"/>
    </ligand>
</feature>
<dbReference type="RefSeq" id="WP_160357649.1">
    <property type="nucleotide sequence ID" value="NZ_WSRQ01000001.1"/>
</dbReference>
<evidence type="ECO:0000313" key="21">
    <source>
        <dbReference type="EMBL" id="MVX62201.1"/>
    </source>
</evidence>
<dbReference type="PANTHER" id="PTHR43209:SF1">
    <property type="entry name" value="TRNA SULFURTRANSFERASE"/>
    <property type="match status" value="1"/>
</dbReference>
<evidence type="ECO:0000256" key="7">
    <source>
        <dbReference type="ARBA" id="ARBA00022840"/>
    </source>
</evidence>
<dbReference type="InterPro" id="IPR049961">
    <property type="entry name" value="ThiI_N"/>
</dbReference>
<comment type="function">
    <text evidence="12 19">Catalyzes the ATP-dependent transfer of a sulfur to tRNA to produce 4-thiouridine in position 8 of tRNAs, which functions as a near-UV photosensor. Also catalyzes the transfer of sulfur to the sulfur carrier protein ThiS, forming ThiS-thiocarboxylate. This is a step in the synthesis of thiazole, in the thiamine biosynthesis pathway. The sulfur is donated as persulfide by IscS.</text>
</comment>
<evidence type="ECO:0000256" key="8">
    <source>
        <dbReference type="ARBA" id="ARBA00022884"/>
    </source>
</evidence>
<keyword evidence="9 19" id="KW-0784">Thiamine biosynthesis</keyword>
<evidence type="ECO:0000256" key="3">
    <source>
        <dbReference type="ARBA" id="ARBA00022490"/>
    </source>
</evidence>
<dbReference type="InterPro" id="IPR003720">
    <property type="entry name" value="tRNA_STrfase"/>
</dbReference>
<comment type="similarity">
    <text evidence="13 19">Belongs to the ThiI family.</text>
</comment>
<sequence>MKELILVKYAPEIFLKGLNRGKFERKLRDNIGKKLEGIQAEFIHDSGRYFIRTEEIEESIKRISKVFGVLEVCRVREVEIDFNCIKEVALEKVKSATGKTFKIITNRANKKFELNSMEVSQKVGAYVLTNFEGDISVDVKKPDILINIEIRNNYAYVWSTQDATKAVAGLPYGMNGSTMLMLSGGIDSPVAGYLMAKRGVEVSCVYYHSHPYTSERAKDKVKDLAKILAQYTEKINLYIVPFTDIQMEIINKCREDELTIIMRRFMMRIACALADKYGINSVSTGESIGQVASQTMDGLVVSDDCSDRPAFRPLIAMDKTDIMEIARKIGTYETSILPYEDCCTIFVPKHPKTNPKLDAIRKEEEKLDIDELVKKSIENIEVVTF</sequence>
<dbReference type="PANTHER" id="PTHR43209">
    <property type="entry name" value="TRNA SULFURTRANSFERASE"/>
    <property type="match status" value="1"/>
</dbReference>
<dbReference type="Pfam" id="PF22025">
    <property type="entry name" value="ThiI_fer"/>
    <property type="match status" value="1"/>
</dbReference>
<protein>
    <recommendedName>
        <fullName evidence="15 19">Probable tRNA sulfurtransferase</fullName>
        <ecNumber evidence="14 19">2.8.1.4</ecNumber>
    </recommendedName>
    <alternativeName>
        <fullName evidence="16 19">Sulfur carrier protein ThiS sulfurtransferase</fullName>
    </alternativeName>
    <alternativeName>
        <fullName evidence="17 19">Thiamine biosynthesis protein ThiI</fullName>
    </alternativeName>
    <alternativeName>
        <fullName evidence="18 19">tRNA 4-thiouridine synthase</fullName>
    </alternativeName>
</protein>
<evidence type="ECO:0000256" key="11">
    <source>
        <dbReference type="ARBA" id="ARBA00052330"/>
    </source>
</evidence>
<dbReference type="Gene3D" id="3.30.2130.30">
    <property type="match status" value="1"/>
</dbReference>
<gene>
    <name evidence="19 21" type="primary">thiI</name>
    <name evidence="21" type="ORF">GKZ28_00610</name>
</gene>
<feature type="binding site" evidence="19">
    <location>
        <position position="294"/>
    </location>
    <ligand>
        <name>ATP</name>
        <dbReference type="ChEBI" id="CHEBI:30616"/>
    </ligand>
</feature>
<reference evidence="21" key="1">
    <citation type="submission" date="2019-12" db="EMBL/GenBank/DDBJ databases">
        <title>Microbes associate with the intestines of laboratory mice.</title>
        <authorList>
            <person name="Navarre W."/>
            <person name="Wong E."/>
        </authorList>
    </citation>
    <scope>NUCLEOTIDE SEQUENCE</scope>
    <source>
        <strain evidence="21">NM79_F5</strain>
    </source>
</reference>